<dbReference type="EMBL" id="JABELV010000131">
    <property type="protein sequence ID" value="KAG7529915.1"/>
    <property type="molecule type" value="Genomic_DNA"/>
</dbReference>
<keyword evidence="2" id="KW-1185">Reference proteome</keyword>
<gene>
    <name evidence="1" type="ORF">FFLO_05320</name>
</gene>
<accession>A0A8K0JHN4</accession>
<dbReference type="AlphaFoldDB" id="A0A8K0JHN4"/>
<organism evidence="1 2">
    <name type="scientific">Filobasidium floriforme</name>
    <dbReference type="NCBI Taxonomy" id="5210"/>
    <lineage>
        <taxon>Eukaryota</taxon>
        <taxon>Fungi</taxon>
        <taxon>Dikarya</taxon>
        <taxon>Basidiomycota</taxon>
        <taxon>Agaricomycotina</taxon>
        <taxon>Tremellomycetes</taxon>
        <taxon>Filobasidiales</taxon>
        <taxon>Filobasidiaceae</taxon>
        <taxon>Filobasidium</taxon>
    </lineage>
</organism>
<comment type="caution">
    <text evidence="1">The sequence shown here is derived from an EMBL/GenBank/DDBJ whole genome shotgun (WGS) entry which is preliminary data.</text>
</comment>
<evidence type="ECO:0000313" key="1">
    <source>
        <dbReference type="EMBL" id="KAG7529915.1"/>
    </source>
</evidence>
<proteinExistence type="predicted"/>
<evidence type="ECO:0000313" key="2">
    <source>
        <dbReference type="Proteomes" id="UP000812966"/>
    </source>
</evidence>
<name>A0A8K0JHN4_9TREE</name>
<reference evidence="1" key="1">
    <citation type="submission" date="2020-04" db="EMBL/GenBank/DDBJ databases">
        <title>Analysis of mating type loci in Filobasidium floriforme.</title>
        <authorList>
            <person name="Nowrousian M."/>
        </authorList>
    </citation>
    <scope>NUCLEOTIDE SEQUENCE</scope>
    <source>
        <strain evidence="1">CBS 6242</strain>
    </source>
</reference>
<sequence>MRTFLAVPFLFHQSNNSTKMFAFPILLALFPLATITTLAAPSPNTYPEAFPSPIKGYKDPLITSDDPKNPDNVQFLDLSALQASNDDYRLAPQISGTCVVICVMVPHPSMTKVSSNSMYDNYLQYACAPSCHDDLEDKSQPIKGDLKYPEPKDEDETWKLLPEEFPANSVVVTFDGIARPGEKGNKNGYSRAEVFRVSCDADQRGLNATRSSEGRADEKYLENFACKASGLLDSPWYAQVIDPYTVGRYNPIWWRTGGTAESSGVCRIY</sequence>
<dbReference type="Proteomes" id="UP000812966">
    <property type="component" value="Unassembled WGS sequence"/>
</dbReference>
<protein>
    <submittedName>
        <fullName evidence="1">Uncharacterized protein</fullName>
    </submittedName>
</protein>